<dbReference type="RefSeq" id="WP_093317660.1">
    <property type="nucleotide sequence ID" value="NZ_FOAF01000001.1"/>
</dbReference>
<dbReference type="OrthoDB" id="791795at2"/>
<proteinExistence type="predicted"/>
<evidence type="ECO:0000313" key="2">
    <source>
        <dbReference type="Proteomes" id="UP000199421"/>
    </source>
</evidence>
<reference evidence="2" key="1">
    <citation type="submission" date="2016-10" db="EMBL/GenBank/DDBJ databases">
        <authorList>
            <person name="Varghese N."/>
            <person name="Submissions S."/>
        </authorList>
    </citation>
    <scope>NUCLEOTIDE SEQUENCE [LARGE SCALE GENOMIC DNA]</scope>
    <source>
        <strain evidence="2">DSM 18733</strain>
    </source>
</reference>
<evidence type="ECO:0008006" key="3">
    <source>
        <dbReference type="Google" id="ProtNLM"/>
    </source>
</evidence>
<dbReference type="EMBL" id="FOAF01000001">
    <property type="protein sequence ID" value="SEK51362.1"/>
    <property type="molecule type" value="Genomic_DNA"/>
</dbReference>
<keyword evidence="2" id="KW-1185">Reference proteome</keyword>
<dbReference type="InterPro" id="IPR036412">
    <property type="entry name" value="HAD-like_sf"/>
</dbReference>
<dbReference type="AlphaFoldDB" id="A0A1H7HPE4"/>
<gene>
    <name evidence="1" type="ORF">SAMN05661044_00422</name>
</gene>
<dbReference type="Gene3D" id="1.10.150.520">
    <property type="match status" value="1"/>
</dbReference>
<dbReference type="InterPro" id="IPR023214">
    <property type="entry name" value="HAD_sf"/>
</dbReference>
<accession>A0A1H7HPE4</accession>
<dbReference type="Proteomes" id="UP000199421">
    <property type="component" value="Unassembled WGS sequence"/>
</dbReference>
<sequence>MLTYKDLDKTKKAFIFELDDVLYPQKDYLLQVYYLFANFLEYTETVPPANELISFFKKAYEHHGTANIFERAAEAFAIDLKYLENFNRVHVNAKLPLKLLLFEEVKELLYEIVNDNKDIFVLTKGNPLMQLNKIKQIEWGKLGQKVKAYFYDELFLQGHEQPLTFLLQENDLTLKDVLIFNRSNEYQKEEKERQIDYISIDLLLTSK</sequence>
<organism evidence="1 2">
    <name type="scientific">Olivibacter domesticus</name>
    <name type="common">Pseudosphingobacterium domesticum</name>
    <dbReference type="NCBI Taxonomy" id="407022"/>
    <lineage>
        <taxon>Bacteria</taxon>
        <taxon>Pseudomonadati</taxon>
        <taxon>Bacteroidota</taxon>
        <taxon>Sphingobacteriia</taxon>
        <taxon>Sphingobacteriales</taxon>
        <taxon>Sphingobacteriaceae</taxon>
        <taxon>Olivibacter</taxon>
    </lineage>
</organism>
<protein>
    <recommendedName>
        <fullName evidence="3">FMN phosphatase YigB, HAD superfamily</fullName>
    </recommendedName>
</protein>
<dbReference type="Gene3D" id="3.40.50.1000">
    <property type="entry name" value="HAD superfamily/HAD-like"/>
    <property type="match status" value="1"/>
</dbReference>
<dbReference type="SUPFAM" id="SSF56784">
    <property type="entry name" value="HAD-like"/>
    <property type="match status" value="1"/>
</dbReference>
<name>A0A1H7HPE4_OLID1</name>
<evidence type="ECO:0000313" key="1">
    <source>
        <dbReference type="EMBL" id="SEK51362.1"/>
    </source>
</evidence>
<dbReference type="STRING" id="407022.SAMN05661044_00422"/>